<accession>A0A7J6IMW3</accession>
<evidence type="ECO:0000313" key="1">
    <source>
        <dbReference type="EMBL" id="KAF4477625.1"/>
    </source>
</evidence>
<reference evidence="1 2" key="2">
    <citation type="submission" date="2020-04" db="EMBL/GenBank/DDBJ databases">
        <title>Genome sequencing and assembly of multiple isolates from the Colletotrichum gloeosporioides species complex.</title>
        <authorList>
            <person name="Gan P."/>
            <person name="Shirasu K."/>
        </authorList>
    </citation>
    <scope>NUCLEOTIDE SEQUENCE [LARGE SCALE GENOMIC DNA]</scope>
    <source>
        <strain evidence="1 2">Nara gc5</strain>
    </source>
</reference>
<evidence type="ECO:0000313" key="2">
    <source>
        <dbReference type="Proteomes" id="UP000011096"/>
    </source>
</evidence>
<protein>
    <submittedName>
        <fullName evidence="1">Uncharacterized protein</fullName>
    </submittedName>
</protein>
<dbReference type="RefSeq" id="XP_066007656.1">
    <property type="nucleotide sequence ID" value="XM_066152885.1"/>
</dbReference>
<dbReference type="GeneID" id="90980301"/>
<dbReference type="AlphaFoldDB" id="A0A7J6IMW3"/>
<reference evidence="1 2" key="1">
    <citation type="submission" date="2012-08" db="EMBL/GenBank/DDBJ databases">
        <authorList>
            <person name="Gan P.H.P."/>
            <person name="Ikeda K."/>
            <person name="Irieda H."/>
            <person name="Narusaka M."/>
            <person name="O'Connell R.J."/>
            <person name="Narusaka Y."/>
            <person name="Takano Y."/>
            <person name="Kubo Y."/>
            <person name="Shirasu K."/>
        </authorList>
    </citation>
    <scope>NUCLEOTIDE SEQUENCE [LARGE SCALE GENOMIC DNA]</scope>
    <source>
        <strain evidence="1 2">Nara gc5</strain>
    </source>
</reference>
<sequence length="148" mass="16467">MTSTLQVQPSESLVGPLRDKEGFFKVQPSKNDLLLAEPAPTLEGRTCIAGTYRRWEAFRDVGGQRERVLVRSVSRAGRAGQPPTFDYLVVGGTPSLLLALLHIKRISLRSPFQHPILFDFLSASKFVPALPRRHLPVTCEKVNLSAFQ</sequence>
<proteinExistence type="predicted"/>
<gene>
    <name evidence="1" type="ORF">CGGC5_v013208</name>
</gene>
<dbReference type="InParanoid" id="A0A7J6IMW3"/>
<dbReference type="Proteomes" id="UP000011096">
    <property type="component" value="Unassembled WGS sequence"/>
</dbReference>
<dbReference type="OrthoDB" id="10582630at2759"/>
<comment type="caution">
    <text evidence="1">The sequence shown here is derived from an EMBL/GenBank/DDBJ whole genome shotgun (WGS) entry which is preliminary data.</text>
</comment>
<name>A0A7J6IMW3_COLFN</name>
<organism evidence="1 2">
    <name type="scientific">Colletotrichum fructicola (strain Nara gc5)</name>
    <name type="common">Anthracnose fungus</name>
    <name type="synonym">Colletotrichum gloeosporioides (strain Nara gc5)</name>
    <dbReference type="NCBI Taxonomy" id="1213859"/>
    <lineage>
        <taxon>Eukaryota</taxon>
        <taxon>Fungi</taxon>
        <taxon>Dikarya</taxon>
        <taxon>Ascomycota</taxon>
        <taxon>Pezizomycotina</taxon>
        <taxon>Sordariomycetes</taxon>
        <taxon>Hypocreomycetidae</taxon>
        <taxon>Glomerellales</taxon>
        <taxon>Glomerellaceae</taxon>
        <taxon>Colletotrichum</taxon>
        <taxon>Colletotrichum gloeosporioides species complex</taxon>
    </lineage>
</organism>
<keyword evidence="2" id="KW-1185">Reference proteome</keyword>
<dbReference type="EMBL" id="ANPB02000008">
    <property type="protein sequence ID" value="KAF4477625.1"/>
    <property type="molecule type" value="Genomic_DNA"/>
</dbReference>